<dbReference type="OrthoDB" id="7032198at2"/>
<sequence length="337" mass="37333">MSRPPADAPRKCSSQEDVSQDTLCPRVLEQASLWMARLWSDDATAAQREACLQWRQAAPEHERAWQQLQAIDVRLGALPRHAARSELFESSRQVSRRGLLQWGGLAVLLGSLGFGLPRTPQWQRQFADYATAVGETREVTLSDGTQLRLDTDTALDVRFDADQRRIRLLRGEVLVTTAEAPDVRPLSVVTRQGASYPIGTRFSVHQHDDSTRVLVYQGQVMLERHGSSQRMTLNAGQQGGMNAAGMTSPAPLDHAVLSRFQGRLVAERMRVAEVAETLARYRHGVVRCSAEVVDLRVSGVFSLEDTDRALASLADALSLEVVYRTSLWVTIQPRPGG</sequence>
<dbReference type="InterPro" id="IPR006860">
    <property type="entry name" value="FecR"/>
</dbReference>
<feature type="domain" description="FecR N-terminal" evidence="2">
    <location>
        <begin position="29"/>
        <end position="70"/>
    </location>
</feature>
<dbReference type="EMBL" id="NSKB01000007">
    <property type="protein sequence ID" value="PAU75309.1"/>
    <property type="molecule type" value="Genomic_DNA"/>
</dbReference>
<dbReference type="Gene3D" id="2.60.120.1440">
    <property type="match status" value="1"/>
</dbReference>
<gene>
    <name evidence="3" type="ORF">CK498_19410</name>
</gene>
<keyword evidence="3" id="KW-0472">Membrane</keyword>
<dbReference type="PANTHER" id="PTHR30273">
    <property type="entry name" value="PERIPLASMIC SIGNAL SENSOR AND SIGMA FACTOR ACTIVATOR FECR-RELATED"/>
    <property type="match status" value="1"/>
</dbReference>
<organism evidence="3 4">
    <name type="scientific">Halomonas salipaludis</name>
    <dbReference type="NCBI Taxonomy" id="2032625"/>
    <lineage>
        <taxon>Bacteria</taxon>
        <taxon>Pseudomonadati</taxon>
        <taxon>Pseudomonadota</taxon>
        <taxon>Gammaproteobacteria</taxon>
        <taxon>Oceanospirillales</taxon>
        <taxon>Halomonadaceae</taxon>
        <taxon>Halomonas</taxon>
    </lineage>
</organism>
<dbReference type="GO" id="GO:0016989">
    <property type="term" value="F:sigma factor antagonist activity"/>
    <property type="evidence" value="ECO:0007669"/>
    <property type="project" value="TreeGrafter"/>
</dbReference>
<feature type="domain" description="FecR protein" evidence="1">
    <location>
        <begin position="128"/>
        <end position="220"/>
    </location>
</feature>
<name>A0A2A2ESE7_9GAMM</name>
<dbReference type="InterPro" id="IPR032623">
    <property type="entry name" value="FecR_N"/>
</dbReference>
<dbReference type="AlphaFoldDB" id="A0A2A2ESE7"/>
<dbReference type="InterPro" id="IPR012373">
    <property type="entry name" value="Ferrdict_sens_TM"/>
</dbReference>
<dbReference type="PIRSF" id="PIRSF018266">
    <property type="entry name" value="FecR"/>
    <property type="match status" value="1"/>
</dbReference>
<reference evidence="3 4" key="1">
    <citation type="submission" date="2017-08" db="EMBL/GenBank/DDBJ databases">
        <title>Halomonas alkalisoli sp. nov., isolated from saline alkaline soil.</title>
        <authorList>
            <person name="Wang D."/>
            <person name="Zhang G."/>
        </authorList>
    </citation>
    <scope>NUCLEOTIDE SEQUENCE [LARGE SCALE GENOMIC DNA]</scope>
    <source>
        <strain evidence="3 4">WRN001</strain>
    </source>
</reference>
<keyword evidence="3" id="KW-0812">Transmembrane</keyword>
<evidence type="ECO:0000259" key="1">
    <source>
        <dbReference type="Pfam" id="PF04773"/>
    </source>
</evidence>
<dbReference type="Proteomes" id="UP000217771">
    <property type="component" value="Unassembled WGS sequence"/>
</dbReference>
<keyword evidence="4" id="KW-1185">Reference proteome</keyword>
<comment type="caution">
    <text evidence="3">The sequence shown here is derived from an EMBL/GenBank/DDBJ whole genome shotgun (WGS) entry which is preliminary data.</text>
</comment>
<evidence type="ECO:0000259" key="2">
    <source>
        <dbReference type="Pfam" id="PF16220"/>
    </source>
</evidence>
<dbReference type="Pfam" id="PF04773">
    <property type="entry name" value="FecR"/>
    <property type="match status" value="1"/>
</dbReference>
<dbReference type="PANTHER" id="PTHR30273:SF2">
    <property type="entry name" value="PROTEIN FECR"/>
    <property type="match status" value="1"/>
</dbReference>
<dbReference type="Pfam" id="PF16220">
    <property type="entry name" value="DUF4880"/>
    <property type="match status" value="1"/>
</dbReference>
<proteinExistence type="predicted"/>
<accession>A0A2A2ESE7</accession>
<dbReference type="RefSeq" id="WP_095622504.1">
    <property type="nucleotide sequence ID" value="NZ_NSKB01000007.1"/>
</dbReference>
<protein>
    <submittedName>
        <fullName evidence="3">Fe(2+)-dicitrate sensor, transmembrane component</fullName>
    </submittedName>
</protein>
<evidence type="ECO:0000313" key="3">
    <source>
        <dbReference type="EMBL" id="PAU75309.1"/>
    </source>
</evidence>
<evidence type="ECO:0000313" key="4">
    <source>
        <dbReference type="Proteomes" id="UP000217771"/>
    </source>
</evidence>